<keyword evidence="12" id="KW-1185">Reference proteome</keyword>
<evidence type="ECO:0000256" key="1">
    <source>
        <dbReference type="ARBA" id="ARBA00001623"/>
    </source>
</evidence>
<dbReference type="GO" id="GO:0004416">
    <property type="term" value="F:hydroxyacylglutathione hydrolase activity"/>
    <property type="evidence" value="ECO:0007669"/>
    <property type="project" value="UniProtKB-UniRule"/>
</dbReference>
<dbReference type="InterPro" id="IPR032282">
    <property type="entry name" value="HAGH_C"/>
</dbReference>
<dbReference type="PANTHER" id="PTHR43705:SF1">
    <property type="entry name" value="HYDROXYACYLGLUTATHIONE HYDROLASE GLOB"/>
    <property type="match status" value="1"/>
</dbReference>
<evidence type="ECO:0000256" key="4">
    <source>
        <dbReference type="ARBA" id="ARBA00006759"/>
    </source>
</evidence>
<gene>
    <name evidence="11" type="ordered locus">CJA_2052</name>
</gene>
<dbReference type="NCBIfam" id="TIGR03413">
    <property type="entry name" value="GSH_gloB"/>
    <property type="match status" value="1"/>
</dbReference>
<proteinExistence type="inferred from homology"/>
<evidence type="ECO:0000256" key="9">
    <source>
        <dbReference type="NCBIfam" id="TIGR03413"/>
    </source>
</evidence>
<dbReference type="SMART" id="SM00849">
    <property type="entry name" value="Lactamase_B"/>
    <property type="match status" value="1"/>
</dbReference>
<keyword evidence="8" id="KW-0862">Zinc</keyword>
<dbReference type="CDD" id="cd07723">
    <property type="entry name" value="hydroxyacylglutathione_hydrolase_MBL-fold"/>
    <property type="match status" value="1"/>
</dbReference>
<dbReference type="Gene3D" id="3.60.15.10">
    <property type="entry name" value="Ribonuclease Z/Hydroxyacylglutathione hydrolase-like"/>
    <property type="match status" value="1"/>
</dbReference>
<dbReference type="InterPro" id="IPR017782">
    <property type="entry name" value="Hydroxyacylglutathione_Hdrlase"/>
</dbReference>
<comment type="pathway">
    <text evidence="3">Secondary metabolite metabolism; methylglyoxal degradation; (R)-lactate from methylglyoxal: step 2/2.</text>
</comment>
<dbReference type="eggNOG" id="COG0491">
    <property type="taxonomic scope" value="Bacteria"/>
</dbReference>
<dbReference type="PANTHER" id="PTHR43705">
    <property type="entry name" value="HYDROXYACYLGLUTATHIONE HYDROLASE"/>
    <property type="match status" value="1"/>
</dbReference>
<dbReference type="Proteomes" id="UP000001036">
    <property type="component" value="Chromosome"/>
</dbReference>
<evidence type="ECO:0000256" key="5">
    <source>
        <dbReference type="ARBA" id="ARBA00011917"/>
    </source>
</evidence>
<comment type="cofactor">
    <cofactor evidence="2">
        <name>Zn(2+)</name>
        <dbReference type="ChEBI" id="CHEBI:29105"/>
    </cofactor>
</comment>
<dbReference type="SUPFAM" id="SSF56281">
    <property type="entry name" value="Metallo-hydrolase/oxidoreductase"/>
    <property type="match status" value="1"/>
</dbReference>
<feature type="domain" description="Metallo-beta-lactamase" evidence="10">
    <location>
        <begin position="1"/>
        <end position="122"/>
    </location>
</feature>
<dbReference type="STRING" id="498211.CJA_2052"/>
<evidence type="ECO:0000256" key="6">
    <source>
        <dbReference type="ARBA" id="ARBA00022723"/>
    </source>
</evidence>
<dbReference type="RefSeq" id="WP_012487659.1">
    <property type="nucleotide sequence ID" value="NC_010995.1"/>
</dbReference>
<evidence type="ECO:0000256" key="2">
    <source>
        <dbReference type="ARBA" id="ARBA00001947"/>
    </source>
</evidence>
<evidence type="ECO:0000259" key="10">
    <source>
        <dbReference type="SMART" id="SM00849"/>
    </source>
</evidence>
<keyword evidence="7 11" id="KW-0378">Hydrolase</keyword>
<name>B3PHQ1_CELJU</name>
<dbReference type="GO" id="GO:0046872">
    <property type="term" value="F:metal ion binding"/>
    <property type="evidence" value="ECO:0007669"/>
    <property type="project" value="UniProtKB-KW"/>
</dbReference>
<reference evidence="11 12" key="1">
    <citation type="journal article" date="2008" name="J. Bacteriol.">
        <title>Insights into plant cell wall degradation from the genome sequence of the soil bacterium Cellvibrio japonicus.</title>
        <authorList>
            <person name="Deboy R.T."/>
            <person name="Mongodin E.F."/>
            <person name="Fouts D.E."/>
            <person name="Tailford L.E."/>
            <person name="Khouri H."/>
            <person name="Emerson J.B."/>
            <person name="Mohamoud Y."/>
            <person name="Watkins K."/>
            <person name="Henrissat B."/>
            <person name="Gilbert H.J."/>
            <person name="Nelson K.E."/>
        </authorList>
    </citation>
    <scope>NUCLEOTIDE SEQUENCE [LARGE SCALE GENOMIC DNA]</scope>
    <source>
        <strain evidence="11 12">Ueda107</strain>
    </source>
</reference>
<evidence type="ECO:0000256" key="7">
    <source>
        <dbReference type="ARBA" id="ARBA00022801"/>
    </source>
</evidence>
<accession>B3PHQ1</accession>
<organism evidence="11 12">
    <name type="scientific">Cellvibrio japonicus (strain Ueda107)</name>
    <name type="common">Pseudomonas fluorescens subsp. cellulosa</name>
    <dbReference type="NCBI Taxonomy" id="498211"/>
    <lineage>
        <taxon>Bacteria</taxon>
        <taxon>Pseudomonadati</taxon>
        <taxon>Pseudomonadota</taxon>
        <taxon>Gammaproteobacteria</taxon>
        <taxon>Cellvibrionales</taxon>
        <taxon>Cellvibrionaceae</taxon>
        <taxon>Cellvibrio</taxon>
    </lineage>
</organism>
<dbReference type="HOGENOM" id="CLU_030571_4_1_6"/>
<dbReference type="EC" id="3.1.2.6" evidence="5 9"/>
<evidence type="ECO:0000313" key="11">
    <source>
        <dbReference type="EMBL" id="ACE86360.1"/>
    </source>
</evidence>
<dbReference type="EMBL" id="CP000934">
    <property type="protein sequence ID" value="ACE86360.1"/>
    <property type="molecule type" value="Genomic_DNA"/>
</dbReference>
<dbReference type="InterPro" id="IPR050110">
    <property type="entry name" value="Glyoxalase_II_hydrolase"/>
</dbReference>
<dbReference type="GO" id="GO:0019243">
    <property type="term" value="P:methylglyoxal catabolic process to D-lactate via S-lactoyl-glutathione"/>
    <property type="evidence" value="ECO:0007669"/>
    <property type="project" value="UniProtKB-UniRule"/>
</dbReference>
<sequence>MESWGLVLDAILVTHHHRDHIGGIDDLQHHYGNQLPVYGPFSQRIPSINIPLKAGDGIDLAGMHFDVIPTPGDALQPPSLFCGDALFAGGCGRRFEGTAEDMWASLERLAALPEETLVYCAHEYTLDNLRFAVAIEPDNRELQQRLLTVEAQRAQGQITLPSFIGLEKRTNPFLRCHLRSIRDVVENHFADTFETPAKVFGALRLMKDTWR</sequence>
<evidence type="ECO:0000256" key="8">
    <source>
        <dbReference type="ARBA" id="ARBA00022833"/>
    </source>
</evidence>
<dbReference type="AlphaFoldDB" id="B3PHQ1"/>
<dbReference type="InterPro" id="IPR035680">
    <property type="entry name" value="Clx_II_MBL"/>
</dbReference>
<dbReference type="InterPro" id="IPR001279">
    <property type="entry name" value="Metallo-B-lactamas"/>
</dbReference>
<evidence type="ECO:0000313" key="12">
    <source>
        <dbReference type="Proteomes" id="UP000001036"/>
    </source>
</evidence>
<dbReference type="InterPro" id="IPR036866">
    <property type="entry name" value="RibonucZ/Hydroxyglut_hydro"/>
</dbReference>
<comment type="catalytic activity">
    <reaction evidence="1">
        <text>an S-(2-hydroxyacyl)glutathione + H2O = a 2-hydroxy carboxylate + glutathione + H(+)</text>
        <dbReference type="Rhea" id="RHEA:21864"/>
        <dbReference type="ChEBI" id="CHEBI:15377"/>
        <dbReference type="ChEBI" id="CHEBI:15378"/>
        <dbReference type="ChEBI" id="CHEBI:57925"/>
        <dbReference type="ChEBI" id="CHEBI:58896"/>
        <dbReference type="ChEBI" id="CHEBI:71261"/>
        <dbReference type="EC" id="3.1.2.6"/>
    </reaction>
</comment>
<keyword evidence="6" id="KW-0479">Metal-binding</keyword>
<comment type="similarity">
    <text evidence="4">Belongs to the metallo-beta-lactamase superfamily. Glyoxalase II family.</text>
</comment>
<dbReference type="Pfam" id="PF16123">
    <property type="entry name" value="HAGH_C"/>
    <property type="match status" value="1"/>
</dbReference>
<dbReference type="KEGG" id="cja:CJA_2052"/>
<evidence type="ECO:0000256" key="3">
    <source>
        <dbReference type="ARBA" id="ARBA00004963"/>
    </source>
</evidence>
<protein>
    <recommendedName>
        <fullName evidence="5 9">Hydroxyacylglutathione hydrolase</fullName>
        <ecNumber evidence="5 9">3.1.2.6</ecNumber>
    </recommendedName>
</protein>